<dbReference type="PROSITE" id="PS00444">
    <property type="entry name" value="POLYPRENYL_SYNTHASE_2"/>
    <property type="match status" value="1"/>
</dbReference>
<dbReference type="PANTHER" id="PTHR12001">
    <property type="entry name" value="GERANYLGERANYL PYROPHOSPHATE SYNTHASE"/>
    <property type="match status" value="1"/>
</dbReference>
<dbReference type="Gene3D" id="1.10.600.10">
    <property type="entry name" value="Farnesyl Diphosphate Synthase"/>
    <property type="match status" value="1"/>
</dbReference>
<accession>A0ABU1GE55</accession>
<dbReference type="InterPro" id="IPR033749">
    <property type="entry name" value="Polyprenyl_synt_CS"/>
</dbReference>
<comment type="cofactor">
    <cofactor evidence="1">
        <name>Mg(2+)</name>
        <dbReference type="ChEBI" id="CHEBI:18420"/>
    </cofactor>
</comment>
<dbReference type="Pfam" id="PF00348">
    <property type="entry name" value="polyprenyl_synt"/>
    <property type="match status" value="1"/>
</dbReference>
<evidence type="ECO:0000256" key="4">
    <source>
        <dbReference type="ARBA" id="ARBA00022723"/>
    </source>
</evidence>
<evidence type="ECO:0000313" key="8">
    <source>
        <dbReference type="Proteomes" id="UP001269267"/>
    </source>
</evidence>
<dbReference type="InterPro" id="IPR008949">
    <property type="entry name" value="Isoprenoid_synthase_dom_sf"/>
</dbReference>
<dbReference type="SFLD" id="SFLDS00005">
    <property type="entry name" value="Isoprenoid_Synthase_Type_I"/>
    <property type="match status" value="1"/>
</dbReference>
<organism evidence="7 8">
    <name type="scientific">Vreelandella gomseomensis</name>
    <dbReference type="NCBI Taxonomy" id="370766"/>
    <lineage>
        <taxon>Bacteria</taxon>
        <taxon>Pseudomonadati</taxon>
        <taxon>Pseudomonadota</taxon>
        <taxon>Gammaproteobacteria</taxon>
        <taxon>Oceanospirillales</taxon>
        <taxon>Halomonadaceae</taxon>
        <taxon>Vreelandella</taxon>
    </lineage>
</organism>
<dbReference type="SUPFAM" id="SSF48576">
    <property type="entry name" value="Terpenoid synthases"/>
    <property type="match status" value="1"/>
</dbReference>
<dbReference type="InterPro" id="IPR000092">
    <property type="entry name" value="Polyprenyl_synt"/>
</dbReference>
<keyword evidence="3 6" id="KW-0808">Transferase</keyword>
<comment type="similarity">
    <text evidence="2 6">Belongs to the FPP/GGPP synthase family.</text>
</comment>
<comment type="caution">
    <text evidence="7">The sequence shown here is derived from an EMBL/GenBank/DDBJ whole genome shotgun (WGS) entry which is preliminary data.</text>
</comment>
<evidence type="ECO:0000256" key="6">
    <source>
        <dbReference type="RuleBase" id="RU004466"/>
    </source>
</evidence>
<dbReference type="PROSITE" id="PS00723">
    <property type="entry name" value="POLYPRENYL_SYNTHASE_1"/>
    <property type="match status" value="1"/>
</dbReference>
<reference evidence="7 8" key="1">
    <citation type="submission" date="2023-04" db="EMBL/GenBank/DDBJ databases">
        <title>A long-awaited taxogenomic arrangement of the family Halomonadaceae.</title>
        <authorList>
            <person name="De La Haba R."/>
            <person name="Chuvochina M."/>
            <person name="Wittouck S."/>
            <person name="Arahal D.R."/>
            <person name="Sanchez-Porro C."/>
            <person name="Hugenholtz P."/>
            <person name="Ventosa A."/>
        </authorList>
    </citation>
    <scope>NUCLEOTIDE SEQUENCE [LARGE SCALE GENOMIC DNA]</scope>
    <source>
        <strain evidence="7 8">DSM 18042</strain>
    </source>
</reference>
<name>A0ABU1GE55_9GAMM</name>
<evidence type="ECO:0000313" key="7">
    <source>
        <dbReference type="EMBL" id="MDR5875751.1"/>
    </source>
</evidence>
<gene>
    <name evidence="7" type="ORF">QC815_12585</name>
</gene>
<evidence type="ECO:0000256" key="3">
    <source>
        <dbReference type="ARBA" id="ARBA00022679"/>
    </source>
</evidence>
<proteinExistence type="inferred from homology"/>
<dbReference type="RefSeq" id="WP_230445711.1">
    <property type="nucleotide sequence ID" value="NZ_JARWAI010000009.1"/>
</dbReference>
<keyword evidence="4" id="KW-0479">Metal-binding</keyword>
<sequence>MVTANIHHTANFDVAGNSSAQGSFARDDDVPDQVAQELEHAKALMRDSVGVADHWPATAAGLYHLDTGGSRLRARLALLSGMAYGASSAHRIAAAAAAELVHNASLVHDDLCDGDVERRGKPAVWRKESPGVALCTGDLLLTAAFRAALNSDLPEHRLALVELLTDRVSQVIAGQSIELASPETTTHATNTLDHYLQATLAKTAPLIVLPLEAGAAGGELSDEQHQRLGRFANAVGLAYQIIDDLDDVDLQCAQRSSPGYYHRYHAWPRHWPWHTPNHTDPASTAMLRAVRHAAGALSRASGLVHYFPNPLSAALDDMLAKLNQRLVEHRLASASRVDTPQSESLL</sequence>
<dbReference type="EMBL" id="JARWAI010000009">
    <property type="protein sequence ID" value="MDR5875751.1"/>
    <property type="molecule type" value="Genomic_DNA"/>
</dbReference>
<evidence type="ECO:0000256" key="2">
    <source>
        <dbReference type="ARBA" id="ARBA00006706"/>
    </source>
</evidence>
<evidence type="ECO:0000256" key="5">
    <source>
        <dbReference type="ARBA" id="ARBA00022842"/>
    </source>
</evidence>
<keyword evidence="8" id="KW-1185">Reference proteome</keyword>
<protein>
    <submittedName>
        <fullName evidence="7">Polyprenyl synthetase family protein</fullName>
    </submittedName>
</protein>
<dbReference type="Proteomes" id="UP001269267">
    <property type="component" value="Unassembled WGS sequence"/>
</dbReference>
<dbReference type="PANTHER" id="PTHR12001:SF69">
    <property type="entry name" value="ALL TRANS-POLYPRENYL-DIPHOSPHATE SYNTHASE PDSS1"/>
    <property type="match status" value="1"/>
</dbReference>
<keyword evidence="5" id="KW-0460">Magnesium</keyword>
<evidence type="ECO:0000256" key="1">
    <source>
        <dbReference type="ARBA" id="ARBA00001946"/>
    </source>
</evidence>